<dbReference type="Gene3D" id="3.30.1330.70">
    <property type="entry name" value="Holliday junction resolvase RusA"/>
    <property type="match status" value="1"/>
</dbReference>
<dbReference type="SUPFAM" id="SSF103084">
    <property type="entry name" value="Holliday junction resolvase RusA"/>
    <property type="match status" value="1"/>
</dbReference>
<organism evidence="1">
    <name type="scientific">marine sediment metagenome</name>
    <dbReference type="NCBI Taxonomy" id="412755"/>
    <lineage>
        <taxon>unclassified sequences</taxon>
        <taxon>metagenomes</taxon>
        <taxon>ecological metagenomes</taxon>
    </lineage>
</organism>
<gene>
    <name evidence="1" type="ORF">S12H4_05483</name>
</gene>
<name>X1Q7N0_9ZZZZ</name>
<dbReference type="EMBL" id="BARW01001821">
    <property type="protein sequence ID" value="GAI64243.1"/>
    <property type="molecule type" value="Genomic_DNA"/>
</dbReference>
<comment type="caution">
    <text evidence="1">The sequence shown here is derived from an EMBL/GenBank/DDBJ whole genome shotgun (WGS) entry which is preliminary data.</text>
</comment>
<proteinExistence type="predicted"/>
<dbReference type="GO" id="GO:0000287">
    <property type="term" value="F:magnesium ion binding"/>
    <property type="evidence" value="ECO:0007669"/>
    <property type="project" value="InterPro"/>
</dbReference>
<evidence type="ECO:0008006" key="2">
    <source>
        <dbReference type="Google" id="ProtNLM"/>
    </source>
</evidence>
<sequence>MRIEVPFLPPVEYSPNWRGHWAEKHKAGEVYHDAAFYCCVDARNRGYREGLSFPFVKAKLNLTVVFAELRLRDQDNLLARFKPGLDAVVDSGLVLDDDVEHLEIGQVEVVVDPERAPLTIIELEEIKKLEGGGMNSEQLKAIITSYWRYVMQCPVVALEVSSSLSSYSDDERADILVVNKNRLLIETEVKVSLGDLRKDRRKSKHLAFRNGGTRYPARYFYFAVPREIANDATVICDDFFPYAGILGSDGSNEFGVQLYRTAKPLAGKKLTFPQALRMAFGQSATVCRLANKVEELTRVLKRKEQELKEYRDLKRLEGG</sequence>
<evidence type="ECO:0000313" key="1">
    <source>
        <dbReference type="EMBL" id="GAI64243.1"/>
    </source>
</evidence>
<dbReference type="GO" id="GO:0006310">
    <property type="term" value="P:DNA recombination"/>
    <property type="evidence" value="ECO:0007669"/>
    <property type="project" value="InterPro"/>
</dbReference>
<reference evidence="1" key="1">
    <citation type="journal article" date="2014" name="Front. Microbiol.">
        <title>High frequency of phylogenetically diverse reductive dehalogenase-homologous genes in deep subseafloor sedimentary metagenomes.</title>
        <authorList>
            <person name="Kawai M."/>
            <person name="Futagami T."/>
            <person name="Toyoda A."/>
            <person name="Takaki Y."/>
            <person name="Nishi S."/>
            <person name="Hori S."/>
            <person name="Arai W."/>
            <person name="Tsubouchi T."/>
            <person name="Morono Y."/>
            <person name="Uchiyama I."/>
            <person name="Ito T."/>
            <person name="Fujiyama A."/>
            <person name="Inagaki F."/>
            <person name="Takami H."/>
        </authorList>
    </citation>
    <scope>NUCLEOTIDE SEQUENCE</scope>
    <source>
        <strain evidence="1">Expedition CK06-06</strain>
    </source>
</reference>
<accession>X1Q7N0</accession>
<protein>
    <recommendedName>
        <fullName evidence="2">Restriction endonuclease</fullName>
    </recommendedName>
</protein>
<dbReference type="GO" id="GO:0006281">
    <property type="term" value="P:DNA repair"/>
    <property type="evidence" value="ECO:0007669"/>
    <property type="project" value="InterPro"/>
</dbReference>
<dbReference type="InterPro" id="IPR036614">
    <property type="entry name" value="RusA-like_sf"/>
</dbReference>
<dbReference type="AlphaFoldDB" id="X1Q7N0"/>